<dbReference type="Pfam" id="PF00589">
    <property type="entry name" value="Phage_integrase"/>
    <property type="match status" value="1"/>
</dbReference>
<dbReference type="InterPro" id="IPR002104">
    <property type="entry name" value="Integrase_catalytic"/>
</dbReference>
<accession>A0A512B8L2</accession>
<dbReference type="GO" id="GO:0006310">
    <property type="term" value="P:DNA recombination"/>
    <property type="evidence" value="ECO:0007669"/>
    <property type="project" value="UniProtKB-KW"/>
</dbReference>
<organism evidence="5 6">
    <name type="scientific">Segetibacter aerophilus</name>
    <dbReference type="NCBI Taxonomy" id="670293"/>
    <lineage>
        <taxon>Bacteria</taxon>
        <taxon>Pseudomonadati</taxon>
        <taxon>Bacteroidota</taxon>
        <taxon>Chitinophagia</taxon>
        <taxon>Chitinophagales</taxon>
        <taxon>Chitinophagaceae</taxon>
        <taxon>Segetibacter</taxon>
    </lineage>
</organism>
<dbReference type="PANTHER" id="PTHR30349">
    <property type="entry name" value="PHAGE INTEGRASE-RELATED"/>
    <property type="match status" value="1"/>
</dbReference>
<dbReference type="Gene3D" id="1.10.150.130">
    <property type="match status" value="1"/>
</dbReference>
<dbReference type="OrthoDB" id="1094492at2"/>
<evidence type="ECO:0000256" key="2">
    <source>
        <dbReference type="ARBA" id="ARBA00023125"/>
    </source>
</evidence>
<dbReference type="InterPro" id="IPR050090">
    <property type="entry name" value="Tyrosine_recombinase_XerCD"/>
</dbReference>
<dbReference type="Gene3D" id="1.10.443.10">
    <property type="entry name" value="Intergrase catalytic core"/>
    <property type="match status" value="1"/>
</dbReference>
<dbReference type="RefSeq" id="WP_147202371.1">
    <property type="nucleotide sequence ID" value="NZ_BJYT01000002.1"/>
</dbReference>
<sequence>MKQQNFSVSPFWDSRALDSKTKLSRIMVTVNIAGQSQFRISVKLKSTKEDFEKATSSARVLSDAAKMIRKDLNDYLQKAEIILERLQNPTKETFTRLFKSSTDLFLSSKTDIRILFEQKVADLHKERFSSSSNCKLAITSLHKYKSPLYFEDIDTKFLKGYVQWMISQGNSITTAQIYLRQLRSVFNDAIKAGYISERHYPFKGFSMGGKVKSKSVLYPVQLKELLAYKTAGIRETRAKAYFFFCYLSNGMNFRDLAMLKWKNVHGNMITFVRHKTRNTTTNGQKEIKVYLHDLSKAIIKEWGNKNTQPDDFVFPICDNKMSAEHIDKTITRYKRISNKFLAPIGKKLGFEVHLCLNLARHSFATKLKIDNKVSLAAISDAMGHTTTTTTMHYMKSLPDEMIKEMSLHLLEFDPQKK</sequence>
<dbReference type="PROSITE" id="PS51898">
    <property type="entry name" value="TYR_RECOMBINASE"/>
    <property type="match status" value="1"/>
</dbReference>
<dbReference type="AlphaFoldDB" id="A0A512B8L2"/>
<comment type="caution">
    <text evidence="5">The sequence shown here is derived from an EMBL/GenBank/DDBJ whole genome shotgun (WGS) entry which is preliminary data.</text>
</comment>
<name>A0A512B8L2_9BACT</name>
<dbReference type="InterPro" id="IPR013762">
    <property type="entry name" value="Integrase-like_cat_sf"/>
</dbReference>
<dbReference type="Proteomes" id="UP000321513">
    <property type="component" value="Unassembled WGS sequence"/>
</dbReference>
<dbReference type="SUPFAM" id="SSF56349">
    <property type="entry name" value="DNA breaking-rejoining enzymes"/>
    <property type="match status" value="1"/>
</dbReference>
<dbReference type="InterPro" id="IPR011010">
    <property type="entry name" value="DNA_brk_join_enz"/>
</dbReference>
<proteinExistence type="inferred from homology"/>
<dbReference type="GO" id="GO:0003677">
    <property type="term" value="F:DNA binding"/>
    <property type="evidence" value="ECO:0007669"/>
    <property type="project" value="UniProtKB-KW"/>
</dbReference>
<comment type="similarity">
    <text evidence="1">Belongs to the 'phage' integrase family.</text>
</comment>
<gene>
    <name evidence="5" type="ORF">SAE01_07980</name>
</gene>
<dbReference type="GO" id="GO:0015074">
    <property type="term" value="P:DNA integration"/>
    <property type="evidence" value="ECO:0007669"/>
    <property type="project" value="InterPro"/>
</dbReference>
<reference evidence="5 6" key="1">
    <citation type="submission" date="2019-07" db="EMBL/GenBank/DDBJ databases">
        <title>Whole genome shotgun sequence of Segetibacter aerophilus NBRC 106135.</title>
        <authorList>
            <person name="Hosoyama A."/>
            <person name="Uohara A."/>
            <person name="Ohji S."/>
            <person name="Ichikawa N."/>
        </authorList>
    </citation>
    <scope>NUCLEOTIDE SEQUENCE [LARGE SCALE GENOMIC DNA]</scope>
    <source>
        <strain evidence="5 6">NBRC 106135</strain>
    </source>
</reference>
<feature type="domain" description="Tyr recombinase" evidence="4">
    <location>
        <begin position="212"/>
        <end position="406"/>
    </location>
</feature>
<evidence type="ECO:0000256" key="3">
    <source>
        <dbReference type="ARBA" id="ARBA00023172"/>
    </source>
</evidence>
<keyword evidence="2" id="KW-0238">DNA-binding</keyword>
<protein>
    <submittedName>
        <fullName evidence="5">Integrase</fullName>
    </submittedName>
</protein>
<dbReference type="PANTHER" id="PTHR30349:SF64">
    <property type="entry name" value="PROPHAGE INTEGRASE INTD-RELATED"/>
    <property type="match status" value="1"/>
</dbReference>
<dbReference type="InterPro" id="IPR025269">
    <property type="entry name" value="SAM-like_dom"/>
</dbReference>
<evidence type="ECO:0000256" key="1">
    <source>
        <dbReference type="ARBA" id="ARBA00008857"/>
    </source>
</evidence>
<keyword evidence="3" id="KW-0233">DNA recombination</keyword>
<dbReference type="InterPro" id="IPR010998">
    <property type="entry name" value="Integrase_recombinase_N"/>
</dbReference>
<evidence type="ECO:0000313" key="6">
    <source>
        <dbReference type="Proteomes" id="UP000321513"/>
    </source>
</evidence>
<dbReference type="EMBL" id="BJYT01000002">
    <property type="protein sequence ID" value="GEO08302.1"/>
    <property type="molecule type" value="Genomic_DNA"/>
</dbReference>
<dbReference type="Pfam" id="PF13102">
    <property type="entry name" value="Phage_int_SAM_5"/>
    <property type="match status" value="1"/>
</dbReference>
<keyword evidence="6" id="KW-1185">Reference proteome</keyword>
<evidence type="ECO:0000259" key="4">
    <source>
        <dbReference type="PROSITE" id="PS51898"/>
    </source>
</evidence>
<evidence type="ECO:0000313" key="5">
    <source>
        <dbReference type="EMBL" id="GEO08302.1"/>
    </source>
</evidence>